<dbReference type="GO" id="GO:0005886">
    <property type="term" value="C:plasma membrane"/>
    <property type="evidence" value="ECO:0007669"/>
    <property type="project" value="UniProtKB-SubCell"/>
</dbReference>
<accession>A0A4Q0M4G5</accession>
<protein>
    <submittedName>
        <fullName evidence="9">Biopolymer transporter ExbD</fullName>
    </submittedName>
</protein>
<evidence type="ECO:0000256" key="7">
    <source>
        <dbReference type="RuleBase" id="RU003879"/>
    </source>
</evidence>
<comment type="similarity">
    <text evidence="2 7">Belongs to the ExbD/TolR family.</text>
</comment>
<evidence type="ECO:0000313" key="10">
    <source>
        <dbReference type="Proteomes" id="UP000290848"/>
    </source>
</evidence>
<sequence>MAELTTRNDRSSGRAKHAPRLDLTPMVDLMFLLITFFMLTTTLAKPSAMDIAMPLQDEEPIGLSESRTMTICIGHHNQIQWYMGTLEDPLITPALTSFGADGIRKVLLRAVSEVEKITGSKKKGLVVLVKPSSKAVYKNVVDIIDELQITKVPSYAIVDISNEEIQLMKMSGIY</sequence>
<keyword evidence="3" id="KW-1003">Cell membrane</keyword>
<reference evidence="9 10" key="1">
    <citation type="submission" date="2018-12" db="EMBL/GenBank/DDBJ databases">
        <title>The Draft Genome Sequence of the Soil Bacterium Pedobacter tournemirensis R1.</title>
        <authorList>
            <person name="He J."/>
        </authorList>
    </citation>
    <scope>NUCLEOTIDE SEQUENCE [LARGE SCALE GENOMIC DNA]</scope>
    <source>
        <strain evidence="9 10">R1</strain>
    </source>
</reference>
<gene>
    <name evidence="9" type="ORF">EKH83_18615</name>
</gene>
<evidence type="ECO:0000256" key="5">
    <source>
        <dbReference type="ARBA" id="ARBA00022989"/>
    </source>
</evidence>
<evidence type="ECO:0000313" key="9">
    <source>
        <dbReference type="EMBL" id="RXF67599.1"/>
    </source>
</evidence>
<evidence type="ECO:0000256" key="6">
    <source>
        <dbReference type="ARBA" id="ARBA00023136"/>
    </source>
</evidence>
<feature type="transmembrane region" description="Helical" evidence="8">
    <location>
        <begin position="21"/>
        <end position="39"/>
    </location>
</feature>
<dbReference type="RefSeq" id="WP_128770970.1">
    <property type="nucleotide sequence ID" value="NZ_RXOC01000016.1"/>
</dbReference>
<keyword evidence="4 7" id="KW-0812">Transmembrane</keyword>
<evidence type="ECO:0000256" key="2">
    <source>
        <dbReference type="ARBA" id="ARBA00005811"/>
    </source>
</evidence>
<comment type="caution">
    <text evidence="9">The sequence shown here is derived from an EMBL/GenBank/DDBJ whole genome shotgun (WGS) entry which is preliminary data.</text>
</comment>
<evidence type="ECO:0000256" key="3">
    <source>
        <dbReference type="ARBA" id="ARBA00022475"/>
    </source>
</evidence>
<dbReference type="PANTHER" id="PTHR30558">
    <property type="entry name" value="EXBD MEMBRANE COMPONENT OF PMF-DRIVEN MACROMOLECULE IMPORT SYSTEM"/>
    <property type="match status" value="1"/>
</dbReference>
<dbReference type="AlphaFoldDB" id="A0A4Q0M4G5"/>
<dbReference type="EMBL" id="RXOC01000016">
    <property type="protein sequence ID" value="RXF67599.1"/>
    <property type="molecule type" value="Genomic_DNA"/>
</dbReference>
<proteinExistence type="inferred from homology"/>
<organism evidence="9 10">
    <name type="scientific">Arcticibacter tournemirensis</name>
    <dbReference type="NCBI Taxonomy" id="699437"/>
    <lineage>
        <taxon>Bacteria</taxon>
        <taxon>Pseudomonadati</taxon>
        <taxon>Bacteroidota</taxon>
        <taxon>Sphingobacteriia</taxon>
        <taxon>Sphingobacteriales</taxon>
        <taxon>Sphingobacteriaceae</taxon>
        <taxon>Arcticibacter</taxon>
    </lineage>
</organism>
<keyword evidence="7" id="KW-0813">Transport</keyword>
<keyword evidence="5 8" id="KW-1133">Transmembrane helix</keyword>
<dbReference type="InterPro" id="IPR003400">
    <property type="entry name" value="ExbD"/>
</dbReference>
<dbReference type="GO" id="GO:0015031">
    <property type="term" value="P:protein transport"/>
    <property type="evidence" value="ECO:0007669"/>
    <property type="project" value="UniProtKB-KW"/>
</dbReference>
<evidence type="ECO:0000256" key="1">
    <source>
        <dbReference type="ARBA" id="ARBA00004162"/>
    </source>
</evidence>
<dbReference type="PANTHER" id="PTHR30558:SF3">
    <property type="entry name" value="BIOPOLYMER TRANSPORT PROTEIN EXBD-RELATED"/>
    <property type="match status" value="1"/>
</dbReference>
<evidence type="ECO:0000256" key="4">
    <source>
        <dbReference type="ARBA" id="ARBA00022692"/>
    </source>
</evidence>
<dbReference type="GO" id="GO:0022857">
    <property type="term" value="F:transmembrane transporter activity"/>
    <property type="evidence" value="ECO:0007669"/>
    <property type="project" value="InterPro"/>
</dbReference>
<name>A0A4Q0M4G5_9SPHI</name>
<evidence type="ECO:0000256" key="8">
    <source>
        <dbReference type="SAM" id="Phobius"/>
    </source>
</evidence>
<keyword evidence="7" id="KW-0653">Protein transport</keyword>
<keyword evidence="6 8" id="KW-0472">Membrane</keyword>
<dbReference type="Pfam" id="PF02472">
    <property type="entry name" value="ExbD"/>
    <property type="match status" value="1"/>
</dbReference>
<dbReference type="Proteomes" id="UP000290848">
    <property type="component" value="Unassembled WGS sequence"/>
</dbReference>
<comment type="subcellular location">
    <subcellularLocation>
        <location evidence="1">Cell membrane</location>
        <topology evidence="1">Single-pass membrane protein</topology>
    </subcellularLocation>
    <subcellularLocation>
        <location evidence="7">Cell membrane</location>
        <topology evidence="7">Single-pass type II membrane protein</topology>
    </subcellularLocation>
</comment>